<gene>
    <name evidence="7" type="ORF">FOC84_29725</name>
</gene>
<keyword evidence="2" id="KW-0479">Metal-binding</keyword>
<dbReference type="KEGG" id="apes:FOC84_29725"/>
<evidence type="ECO:0000256" key="1">
    <source>
        <dbReference type="ARBA" id="ARBA00022485"/>
    </source>
</evidence>
<keyword evidence="3" id="KW-0560">Oxidoreductase</keyword>
<keyword evidence="6" id="KW-1133">Transmembrane helix</keyword>
<keyword evidence="8" id="KW-1185">Reference proteome</keyword>
<name>A0A7D4E107_9BURK</name>
<dbReference type="InterPro" id="IPR039650">
    <property type="entry name" value="HdrA-like"/>
</dbReference>
<evidence type="ECO:0000256" key="2">
    <source>
        <dbReference type="ARBA" id="ARBA00022723"/>
    </source>
</evidence>
<dbReference type="Proteomes" id="UP000500970">
    <property type="component" value="Chromosome"/>
</dbReference>
<dbReference type="InterPro" id="IPR036188">
    <property type="entry name" value="FAD/NAD-bd_sf"/>
</dbReference>
<dbReference type="PANTHER" id="PTHR43498:SF1">
    <property type="entry name" value="COB--COM HETERODISULFIDE REDUCTASE IRON-SULFUR SUBUNIT A"/>
    <property type="match status" value="1"/>
</dbReference>
<feature type="transmembrane region" description="Helical" evidence="6">
    <location>
        <begin position="21"/>
        <end position="38"/>
    </location>
</feature>
<dbReference type="EMBL" id="CP053985">
    <property type="protein sequence ID" value="QKH38888.1"/>
    <property type="molecule type" value="Genomic_DNA"/>
</dbReference>
<dbReference type="RefSeq" id="WP_173148634.1">
    <property type="nucleotide sequence ID" value="NZ_CP053985.1"/>
</dbReference>
<evidence type="ECO:0000313" key="8">
    <source>
        <dbReference type="Proteomes" id="UP000500970"/>
    </source>
</evidence>
<evidence type="ECO:0000313" key="7">
    <source>
        <dbReference type="EMBL" id="QKH38888.1"/>
    </source>
</evidence>
<evidence type="ECO:0000256" key="5">
    <source>
        <dbReference type="ARBA" id="ARBA00023014"/>
    </source>
</evidence>
<keyword evidence="6" id="KW-0472">Membrane</keyword>
<dbReference type="GO" id="GO:0046872">
    <property type="term" value="F:metal ion binding"/>
    <property type="evidence" value="ECO:0007669"/>
    <property type="project" value="UniProtKB-KW"/>
</dbReference>
<dbReference type="AlphaFoldDB" id="A0A7D4E107"/>
<keyword evidence="5" id="KW-0411">Iron-sulfur</keyword>
<dbReference type="PANTHER" id="PTHR43498">
    <property type="entry name" value="FERREDOXIN:COB-COM HETERODISULFIDE REDUCTASE SUBUNIT A"/>
    <property type="match status" value="1"/>
</dbReference>
<dbReference type="GO" id="GO:0051539">
    <property type="term" value="F:4 iron, 4 sulfur cluster binding"/>
    <property type="evidence" value="ECO:0007669"/>
    <property type="project" value="UniProtKB-KW"/>
</dbReference>
<dbReference type="PRINTS" id="PR00411">
    <property type="entry name" value="PNDRDTASEI"/>
</dbReference>
<evidence type="ECO:0000256" key="3">
    <source>
        <dbReference type="ARBA" id="ARBA00023002"/>
    </source>
</evidence>
<reference evidence="7 8" key="1">
    <citation type="submission" date="2020-05" db="EMBL/GenBank/DDBJ databases">
        <title>FDA dAtabase for Regulatory Grade micrObial Sequences (FDA-ARGOS): Supporting development and validation of Infectious Disease Dx tests.</title>
        <authorList>
            <person name="Sproer C."/>
            <person name="Gronow S."/>
            <person name="Severitt S."/>
            <person name="Schroder I."/>
            <person name="Tallon L."/>
            <person name="Sadzewicz L."/>
            <person name="Zhao X."/>
            <person name="Vavikolanu K."/>
            <person name="Mehta A."/>
            <person name="Aluvathingal J."/>
            <person name="Nadendla S."/>
            <person name="Myers T."/>
            <person name="Yan Y."/>
            <person name="Sichtig H."/>
        </authorList>
    </citation>
    <scope>NUCLEOTIDE SEQUENCE [LARGE SCALE GENOMIC DNA]</scope>
    <source>
        <strain evidence="7 8">FDAARGOS_790</strain>
    </source>
</reference>
<dbReference type="SUPFAM" id="SSF51905">
    <property type="entry name" value="FAD/NAD(P)-binding domain"/>
    <property type="match status" value="1"/>
</dbReference>
<organism evidence="7 8">
    <name type="scientific">Achromobacter pestifer</name>
    <dbReference type="NCBI Taxonomy" id="1353889"/>
    <lineage>
        <taxon>Bacteria</taxon>
        <taxon>Pseudomonadati</taxon>
        <taxon>Pseudomonadota</taxon>
        <taxon>Betaproteobacteria</taxon>
        <taxon>Burkholderiales</taxon>
        <taxon>Alcaligenaceae</taxon>
        <taxon>Achromobacter</taxon>
    </lineage>
</organism>
<keyword evidence="1" id="KW-0004">4Fe-4S</keyword>
<keyword evidence="4" id="KW-0408">Iron</keyword>
<dbReference type="Pfam" id="PF12831">
    <property type="entry name" value="FAD_oxidored"/>
    <property type="match status" value="1"/>
</dbReference>
<protein>
    <submittedName>
        <fullName evidence="7">FAD-dependent oxidoreductase</fullName>
    </submittedName>
</protein>
<sequence>MNAKTVREPARETPVLGEPDVLVAGGGVAGIAAAAAAARAGAKVLLLERWGFLGGTVSAVTLGGFCGVWAVTPDDLIPVVDGLFGQLVDRLKKRDAVTDPRRWSQVASLPYDPTSVRLVADEMMAAYGVEVMFHSWVADVAAEDGRVATVFVENKGGRHAVRPRMVIDCTGDGDIAARAGAPFELGSGGITQFGSSMFRMAPVDVETFGKLSRDDVSARMAAIVEAGTPLPRTMVALYPNPIEGVVHLNATRVARSDGEPFDLTDPMQLSEAEREGRRQAYLYESVLREHMPGFARARIIDIGAQIGIRETRLIEGDHVLTAEEVLGAAKPEDGIACNAWPVEVHAQGLKTVWKFLEPGEYCRIPYRCLTPAGLRNVLVAGRCVSSTHEAQASIRVSAPSMAMGEAAGIAAAMALAAGCDSRSVAVRGLQAALRAEGAILDPLG</sequence>
<feature type="transmembrane region" description="Helical" evidence="6">
    <location>
        <begin position="50"/>
        <end position="71"/>
    </location>
</feature>
<dbReference type="Gene3D" id="3.50.50.60">
    <property type="entry name" value="FAD/NAD(P)-binding domain"/>
    <property type="match status" value="1"/>
</dbReference>
<evidence type="ECO:0000256" key="4">
    <source>
        <dbReference type="ARBA" id="ARBA00023004"/>
    </source>
</evidence>
<accession>A0A7D4E107</accession>
<dbReference type="GO" id="GO:0016491">
    <property type="term" value="F:oxidoreductase activity"/>
    <property type="evidence" value="ECO:0007669"/>
    <property type="project" value="UniProtKB-KW"/>
</dbReference>
<evidence type="ECO:0000256" key="6">
    <source>
        <dbReference type="SAM" id="Phobius"/>
    </source>
</evidence>
<proteinExistence type="predicted"/>
<keyword evidence="6" id="KW-0812">Transmembrane</keyword>